<evidence type="ECO:0000256" key="4">
    <source>
        <dbReference type="SAM" id="MobiDB-lite"/>
    </source>
</evidence>
<dbReference type="FunFam" id="3.30.70.330:FF:000069">
    <property type="entry name" value="CUGBP Elav-like family member 5 isoform X1"/>
    <property type="match status" value="1"/>
</dbReference>
<evidence type="ECO:0000256" key="2">
    <source>
        <dbReference type="ARBA" id="ARBA00022884"/>
    </source>
</evidence>
<gene>
    <name evidence="6" type="primary">Celf5_0</name>
    <name evidence="6" type="ORF">GTO95_0013577</name>
</gene>
<evidence type="ECO:0000256" key="1">
    <source>
        <dbReference type="ARBA" id="ARBA00022737"/>
    </source>
</evidence>
<proteinExistence type="predicted"/>
<dbReference type="EMBL" id="JAAWVO010062597">
    <property type="protein sequence ID" value="MBN3323010.1"/>
    <property type="molecule type" value="Genomic_DNA"/>
</dbReference>
<accession>A0A8J7P409</accession>
<feature type="domain" description="RRM" evidence="5">
    <location>
        <begin position="740"/>
        <end position="818"/>
    </location>
</feature>
<feature type="non-terminal residue" evidence="6">
    <location>
        <position position="825"/>
    </location>
</feature>
<dbReference type="PROSITE" id="PS50102">
    <property type="entry name" value="RRM"/>
    <property type="match status" value="2"/>
</dbReference>
<keyword evidence="7" id="KW-1185">Reference proteome</keyword>
<evidence type="ECO:0000256" key="3">
    <source>
        <dbReference type="PROSITE-ProRule" id="PRU00176"/>
    </source>
</evidence>
<feature type="domain" description="RRM" evidence="5">
    <location>
        <begin position="448"/>
        <end position="528"/>
    </location>
</feature>
<name>A0A8J7P409_ATRSP</name>
<evidence type="ECO:0000259" key="5">
    <source>
        <dbReference type="PROSITE" id="PS50102"/>
    </source>
</evidence>
<dbReference type="GO" id="GO:0003723">
    <property type="term" value="F:RNA binding"/>
    <property type="evidence" value="ECO:0007669"/>
    <property type="project" value="UniProtKB-UniRule"/>
</dbReference>
<dbReference type="Proteomes" id="UP000736164">
    <property type="component" value="Unassembled WGS sequence"/>
</dbReference>
<dbReference type="PANTHER" id="PTHR24012">
    <property type="entry name" value="RNA BINDING PROTEIN"/>
    <property type="match status" value="1"/>
</dbReference>
<evidence type="ECO:0000313" key="6">
    <source>
        <dbReference type="EMBL" id="MBN3323010.1"/>
    </source>
</evidence>
<organism evidence="6 7">
    <name type="scientific">Atractosteus spatula</name>
    <name type="common">Alligator gar</name>
    <name type="synonym">Lepisosteus spatula</name>
    <dbReference type="NCBI Taxonomy" id="7917"/>
    <lineage>
        <taxon>Eukaryota</taxon>
        <taxon>Metazoa</taxon>
        <taxon>Chordata</taxon>
        <taxon>Craniata</taxon>
        <taxon>Vertebrata</taxon>
        <taxon>Euteleostomi</taxon>
        <taxon>Actinopterygii</taxon>
        <taxon>Neopterygii</taxon>
        <taxon>Holostei</taxon>
        <taxon>Semionotiformes</taxon>
        <taxon>Lepisosteidae</taxon>
        <taxon>Atractosteus</taxon>
    </lineage>
</organism>
<dbReference type="FunFam" id="3.30.70.330:FF:000007">
    <property type="entry name" value="CUGBP Elav-like family member 4 isoform 3"/>
    <property type="match status" value="1"/>
</dbReference>
<feature type="non-terminal residue" evidence="6">
    <location>
        <position position="1"/>
    </location>
</feature>
<dbReference type="InterPro" id="IPR000504">
    <property type="entry name" value="RRM_dom"/>
</dbReference>
<dbReference type="SUPFAM" id="SSF54928">
    <property type="entry name" value="RNA-binding domain, RBD"/>
    <property type="match status" value="1"/>
</dbReference>
<dbReference type="CDD" id="cd12639">
    <property type="entry name" value="RRM3_CELF3_4_5_6"/>
    <property type="match status" value="1"/>
</dbReference>
<dbReference type="Pfam" id="PF00076">
    <property type="entry name" value="RRM_1"/>
    <property type="match status" value="2"/>
</dbReference>
<protein>
    <submittedName>
        <fullName evidence="6">CELF5 protein</fullName>
    </submittedName>
</protein>
<dbReference type="AlphaFoldDB" id="A0A8J7P409"/>
<sequence length="825" mass="89134">MRCEARCVIRLVHSPYRRCPATGGNAGGTGRKQEEEEDHGKAGARGLWDEKRVAGTHTLPRQGGIFSRKPSSLMALRIEGWRGLAAGSLCGRARPGLSLSAVLKRPEPRRVQSAMRTGAAKALVEPARLFRPGKKLSLTPGDQEKPQEFSLWGLELGFPGLGYSPTTYNMTRPIQVKPADSESRGARLLWCSLLHLENLGAFEKGAESPWDLTAVATPRGMPGMATASSSEICLCTPATKKQDKERKQDTPAGCLSGAAVHTERLIGSPRAGVEITAITHPLPLDTNDTPSSRLLHTPLEVNQELKLGWEMIRLAHSLLYVLYIFHDLQYNPGSPSAKLHTHMGCFTVVGVTQDQSTFDGTSMTTNLQVAVLSSLKPFPSYHTHRWSGLPCPSLQVQSMPSGPVAPVDKESRTGAGREMDEIGLAADCSLPICLRVCHPISQAAGEDRKLFVGMLNKQQTEEDVYRLFEPYGVIEECTVLRGPDGNSKGCAFVKFSTHAEAQAAISALHGSQTMPGASSSLVVKFADTDKERTIRRMQQMVGQFGIFNPAIALPFSTYSSYAHALMQQQAAIMAATHGGYLTPSVAFPAAQIHQMGALNLNGLPPTPMTPVSGLSSPPANIAPSAVPSIVTPIVNSFTGIPHQPNGHPAVEAVYTNGLPPYSGLIGRSQSTQPHLKLRTGSISLYNGSPTAADTLQQAFTGVQQYTAIYPATTLTPIGQTLPQPPQVIQQQQQREGPEGCNLFIYHLPQEFGDNELMQMFLPFGTVISSKVFMDRATNQSKCFGFVSFDNPASAQAAIQAMNGFQIGMKRLKVQLKRPKDASRPY</sequence>
<dbReference type="Gene3D" id="3.30.70.330">
    <property type="match status" value="2"/>
</dbReference>
<dbReference type="SMART" id="SM00360">
    <property type="entry name" value="RRM"/>
    <property type="match status" value="2"/>
</dbReference>
<keyword evidence="2 3" id="KW-0694">RNA-binding</keyword>
<dbReference type="InterPro" id="IPR035979">
    <property type="entry name" value="RBD_domain_sf"/>
</dbReference>
<feature type="region of interest" description="Disordered" evidence="4">
    <location>
        <begin position="19"/>
        <end position="51"/>
    </location>
</feature>
<dbReference type="CDD" id="cd12635">
    <property type="entry name" value="RRM2_CELF3_4_5_6"/>
    <property type="match status" value="1"/>
</dbReference>
<comment type="caution">
    <text evidence="6">The sequence shown here is derived from an EMBL/GenBank/DDBJ whole genome shotgun (WGS) entry which is preliminary data.</text>
</comment>
<reference evidence="6" key="1">
    <citation type="journal article" date="2021" name="Cell">
        <title>Tracing the genetic footprints of vertebrate landing in non-teleost ray-finned fishes.</title>
        <authorList>
            <person name="Bi X."/>
            <person name="Wang K."/>
            <person name="Yang L."/>
            <person name="Pan H."/>
            <person name="Jiang H."/>
            <person name="Wei Q."/>
            <person name="Fang M."/>
            <person name="Yu H."/>
            <person name="Zhu C."/>
            <person name="Cai Y."/>
            <person name="He Y."/>
            <person name="Gan X."/>
            <person name="Zeng H."/>
            <person name="Yu D."/>
            <person name="Zhu Y."/>
            <person name="Jiang H."/>
            <person name="Qiu Q."/>
            <person name="Yang H."/>
            <person name="Zhang Y.E."/>
            <person name="Wang W."/>
            <person name="Zhu M."/>
            <person name="He S."/>
            <person name="Zhang G."/>
        </authorList>
    </citation>
    <scope>NUCLEOTIDE SEQUENCE</scope>
    <source>
        <strain evidence="6">Allg_001</strain>
    </source>
</reference>
<dbReference type="InterPro" id="IPR012677">
    <property type="entry name" value="Nucleotide-bd_a/b_plait_sf"/>
</dbReference>
<evidence type="ECO:0000313" key="7">
    <source>
        <dbReference type="Proteomes" id="UP000736164"/>
    </source>
</evidence>
<keyword evidence="1" id="KW-0677">Repeat</keyword>
<feature type="compositionally biased region" description="Basic and acidic residues" evidence="4">
    <location>
        <begin position="31"/>
        <end position="51"/>
    </location>
</feature>